<geneLocation type="plasmid" evidence="2 3">
    <name>unnamed</name>
</geneLocation>
<accession>A0ABY3U4C6</accession>
<feature type="transmembrane region" description="Helical" evidence="1">
    <location>
        <begin position="126"/>
        <end position="145"/>
    </location>
</feature>
<keyword evidence="1" id="KW-1133">Transmembrane helix</keyword>
<reference evidence="2" key="1">
    <citation type="submission" date="2022-08" db="EMBL/GenBank/DDBJ databases">
        <title>Complete genome sequence of 14 non-tuberculosis mycobacteria type-strains.</title>
        <authorList>
            <person name="Igarashi Y."/>
            <person name="Osugi A."/>
            <person name="Mitarai S."/>
        </authorList>
    </citation>
    <scope>NUCLEOTIDE SEQUENCE</scope>
    <source>
        <strain evidence="2">DSM 45575</strain>
    </source>
</reference>
<dbReference type="RefSeq" id="WP_240172992.1">
    <property type="nucleotide sequence ID" value="NZ_CP092366.2"/>
</dbReference>
<feature type="transmembrane region" description="Helical" evidence="1">
    <location>
        <begin position="16"/>
        <end position="39"/>
    </location>
</feature>
<keyword evidence="1" id="KW-0812">Transmembrane</keyword>
<evidence type="ECO:0000313" key="2">
    <source>
        <dbReference type="EMBL" id="ULN54804.1"/>
    </source>
</evidence>
<evidence type="ECO:0000256" key="1">
    <source>
        <dbReference type="SAM" id="Phobius"/>
    </source>
</evidence>
<organism evidence="2 3">
    <name type="scientific">Mycolicibacillus parakoreensis</name>
    <dbReference type="NCBI Taxonomy" id="1069221"/>
    <lineage>
        <taxon>Bacteria</taxon>
        <taxon>Bacillati</taxon>
        <taxon>Actinomycetota</taxon>
        <taxon>Actinomycetes</taxon>
        <taxon>Mycobacteriales</taxon>
        <taxon>Mycobacteriaceae</taxon>
        <taxon>Mycolicibacillus</taxon>
    </lineage>
</organism>
<name>A0ABY3U4C6_9MYCO</name>
<gene>
    <name evidence="2" type="ORF">MIU77_18840</name>
</gene>
<keyword evidence="3" id="KW-1185">Reference proteome</keyword>
<proteinExistence type="predicted"/>
<keyword evidence="1" id="KW-0472">Membrane</keyword>
<feature type="transmembrane region" description="Helical" evidence="1">
    <location>
        <begin position="102"/>
        <end position="120"/>
    </location>
</feature>
<sequence>MTQQEQVGRVRSDTDVMWMFGIPAVLAYGVWQAVSPVMVRAAERRGLVWTDHGGLHIAPLAWVSLVVIGAAATAACIAASWVLRAGRERRNPGGPLPAPPRISAAVAAFGLVWVVCVVLAGPWPLVWHVTVAAAAAAAYGAARLAHRGGSRWRAVQLFRRAATDVLGFAEPGLGRVRAGRWRADDQPAAIRATTGPGWRYSAAATGALDRAAAAAGWHGPYQWRDAPAAAAVIGELIK</sequence>
<dbReference type="Proteomes" id="UP001055200">
    <property type="component" value="Plasmid unnamed"/>
</dbReference>
<evidence type="ECO:0000313" key="3">
    <source>
        <dbReference type="Proteomes" id="UP001055200"/>
    </source>
</evidence>
<keyword evidence="2" id="KW-0614">Plasmid</keyword>
<protein>
    <submittedName>
        <fullName evidence="2">Uncharacterized protein</fullName>
    </submittedName>
</protein>
<feature type="transmembrane region" description="Helical" evidence="1">
    <location>
        <begin position="59"/>
        <end position="82"/>
    </location>
</feature>
<dbReference type="EMBL" id="CP092366">
    <property type="protein sequence ID" value="ULN54804.1"/>
    <property type="molecule type" value="Genomic_DNA"/>
</dbReference>